<feature type="transmembrane region" description="Helical" evidence="1">
    <location>
        <begin position="298"/>
        <end position="322"/>
    </location>
</feature>
<name>A0AA87ZQJ1_FICCA</name>
<dbReference type="PANTHER" id="PTHR31170:SF17">
    <property type="match status" value="1"/>
</dbReference>
<sequence length="323" mass="37313">MAETGGDHITTEFDSPANELENLMNSTSLTVSTQRCIFKVPNILSRHNPKANAPNAFSIGPYHYGKQHLQSTHNIKLKYLRDLISRFPSINPKAMDEFVKILLLDGCFLIELFRKTTDEDLRKDDDPMVTMSCMSQFLSHDLILLENQIPWWVLEILFNITGMPEDRTSPHLIILGLYGVLEIPQLLIQETTESLFRIVICLEQCLPNCAHIVITSYAILLEKLISTTEDMDILSKSGIVDNWLNIDDARELFNQLYDDTFVQEFYYSDLIAKVNEHCRCTWPRYRTVLMFDYFNRPWALVSVIAAIILLILTFLQILFTIIK</sequence>
<reference evidence="2" key="1">
    <citation type="submission" date="2023-07" db="EMBL/GenBank/DDBJ databases">
        <title>draft genome sequence of fig (Ficus carica).</title>
        <authorList>
            <person name="Takahashi T."/>
            <person name="Nishimura K."/>
        </authorList>
    </citation>
    <scope>NUCLEOTIDE SEQUENCE</scope>
</reference>
<dbReference type="PANTHER" id="PTHR31170">
    <property type="entry name" value="BNAC04G53230D PROTEIN"/>
    <property type="match status" value="1"/>
</dbReference>
<organism evidence="2 3">
    <name type="scientific">Ficus carica</name>
    <name type="common">Common fig</name>
    <dbReference type="NCBI Taxonomy" id="3494"/>
    <lineage>
        <taxon>Eukaryota</taxon>
        <taxon>Viridiplantae</taxon>
        <taxon>Streptophyta</taxon>
        <taxon>Embryophyta</taxon>
        <taxon>Tracheophyta</taxon>
        <taxon>Spermatophyta</taxon>
        <taxon>Magnoliopsida</taxon>
        <taxon>eudicotyledons</taxon>
        <taxon>Gunneridae</taxon>
        <taxon>Pentapetalae</taxon>
        <taxon>rosids</taxon>
        <taxon>fabids</taxon>
        <taxon>Rosales</taxon>
        <taxon>Moraceae</taxon>
        <taxon>Ficeae</taxon>
        <taxon>Ficus</taxon>
    </lineage>
</organism>
<proteinExistence type="predicted"/>
<gene>
    <name evidence="2" type="ORF">TIFTF001_010698</name>
</gene>
<dbReference type="AlphaFoldDB" id="A0AA87ZQJ1"/>
<dbReference type="EMBL" id="BTGU01000012">
    <property type="protein sequence ID" value="GMN41489.1"/>
    <property type="molecule type" value="Genomic_DNA"/>
</dbReference>
<dbReference type="Pfam" id="PF03140">
    <property type="entry name" value="DUF247"/>
    <property type="match status" value="3"/>
</dbReference>
<keyword evidence="1" id="KW-1133">Transmembrane helix</keyword>
<comment type="caution">
    <text evidence="2">The sequence shown here is derived from an EMBL/GenBank/DDBJ whole genome shotgun (WGS) entry which is preliminary data.</text>
</comment>
<evidence type="ECO:0000313" key="3">
    <source>
        <dbReference type="Proteomes" id="UP001187192"/>
    </source>
</evidence>
<evidence type="ECO:0000313" key="2">
    <source>
        <dbReference type="EMBL" id="GMN41489.1"/>
    </source>
</evidence>
<evidence type="ECO:0000256" key="1">
    <source>
        <dbReference type="SAM" id="Phobius"/>
    </source>
</evidence>
<keyword evidence="1" id="KW-0472">Membrane</keyword>
<keyword evidence="1" id="KW-0812">Transmembrane</keyword>
<dbReference type="InterPro" id="IPR004158">
    <property type="entry name" value="DUF247_pln"/>
</dbReference>
<dbReference type="Proteomes" id="UP001187192">
    <property type="component" value="Unassembled WGS sequence"/>
</dbReference>
<protein>
    <submittedName>
        <fullName evidence="2">Uncharacterized protein</fullName>
    </submittedName>
</protein>
<accession>A0AA87ZQJ1</accession>
<keyword evidence="3" id="KW-1185">Reference proteome</keyword>